<evidence type="ECO:0000256" key="6">
    <source>
        <dbReference type="ARBA" id="ARBA00022485"/>
    </source>
</evidence>
<dbReference type="EC" id="1.17.99.6" evidence="4 17"/>
<dbReference type="GO" id="GO:0008616">
    <property type="term" value="P:tRNA queuosine(34) biosynthetic process"/>
    <property type="evidence" value="ECO:0007669"/>
    <property type="project" value="UniProtKB-UniRule"/>
</dbReference>
<dbReference type="GO" id="GO:0046872">
    <property type="term" value="F:metal ion binding"/>
    <property type="evidence" value="ECO:0007669"/>
    <property type="project" value="UniProtKB-KW"/>
</dbReference>
<dbReference type="AlphaFoldDB" id="A0A0T5XBR6"/>
<feature type="binding site" evidence="17">
    <location>
        <position position="15"/>
    </location>
    <ligand>
        <name>[4Fe-4S] cluster</name>
        <dbReference type="ChEBI" id="CHEBI:49883"/>
    </ligand>
</feature>
<keyword evidence="7 17" id="KW-0819">tRNA processing</keyword>
<organism evidence="18 19">
    <name type="scientific">Acetomicrobium hydrogeniformans ATCC BAA-1850</name>
    <dbReference type="NCBI Taxonomy" id="592015"/>
    <lineage>
        <taxon>Bacteria</taxon>
        <taxon>Thermotogati</taxon>
        <taxon>Synergistota</taxon>
        <taxon>Synergistia</taxon>
        <taxon>Synergistales</taxon>
        <taxon>Acetomicrobiaceae</taxon>
        <taxon>Acetomicrobium</taxon>
    </lineage>
</organism>
<keyword evidence="19" id="KW-1185">Reference proteome</keyword>
<reference evidence="19" key="1">
    <citation type="submission" date="2012-09" db="EMBL/GenBank/DDBJ databases">
        <authorList>
            <person name="Weinstock G."/>
            <person name="Sodergren E."/>
            <person name="Clifton S."/>
            <person name="Fulton L."/>
            <person name="Fulton B."/>
            <person name="Courtney L."/>
            <person name="Fronick C."/>
            <person name="Harrison M."/>
            <person name="Strong C."/>
            <person name="Farmer C."/>
            <person name="Delehaunty K."/>
            <person name="Markovic C."/>
            <person name="Hall O."/>
            <person name="Minx P."/>
            <person name="Tomlinson C."/>
            <person name="Mitreva M."/>
            <person name="Nelson J."/>
            <person name="Hou S."/>
            <person name="Wollam A."/>
            <person name="Pepin K.H."/>
            <person name="Johnson M."/>
            <person name="Bhonagiri V."/>
            <person name="Nash W.E."/>
            <person name="Suruliraj S."/>
            <person name="Warren W."/>
            <person name="Chinwalla A."/>
            <person name="Mardis E.R."/>
            <person name="Wilson R.K."/>
        </authorList>
    </citation>
    <scope>NUCLEOTIDE SEQUENCE [LARGE SCALE GENOMIC DNA]</scope>
    <source>
        <strain evidence="19">OS1</strain>
    </source>
</reference>
<comment type="similarity">
    <text evidence="3 17">Belongs to the QueH family.</text>
</comment>
<dbReference type="PANTHER" id="PTHR36701">
    <property type="entry name" value="EPOXYQUEUOSINE REDUCTASE QUEH"/>
    <property type="match status" value="1"/>
</dbReference>
<name>A0A0T5XBR6_9BACT</name>
<dbReference type="SUPFAM" id="SSF52402">
    <property type="entry name" value="Adenine nucleotide alpha hydrolases-like"/>
    <property type="match status" value="1"/>
</dbReference>
<evidence type="ECO:0000256" key="9">
    <source>
        <dbReference type="ARBA" id="ARBA00022785"/>
    </source>
</evidence>
<evidence type="ECO:0000256" key="12">
    <source>
        <dbReference type="ARBA" id="ARBA00023014"/>
    </source>
</evidence>
<keyword evidence="6 17" id="KW-0004">4Fe-4S</keyword>
<comment type="catalytic activity">
    <reaction evidence="16 17">
        <text>epoxyqueuosine(34) in tRNA + AH2 = queuosine(34) in tRNA + A + H2O</text>
        <dbReference type="Rhea" id="RHEA:32159"/>
        <dbReference type="Rhea" id="RHEA-COMP:18571"/>
        <dbReference type="Rhea" id="RHEA-COMP:18582"/>
        <dbReference type="ChEBI" id="CHEBI:13193"/>
        <dbReference type="ChEBI" id="CHEBI:15377"/>
        <dbReference type="ChEBI" id="CHEBI:17499"/>
        <dbReference type="ChEBI" id="CHEBI:194431"/>
        <dbReference type="ChEBI" id="CHEBI:194443"/>
        <dbReference type="EC" id="1.17.99.6"/>
    </reaction>
</comment>
<dbReference type="Pfam" id="PF02677">
    <property type="entry name" value="QueH"/>
    <property type="match status" value="1"/>
</dbReference>
<comment type="function">
    <text evidence="1 17">Catalyzes the conversion of epoxyqueuosine (oQ) to queuosine (Q), which is a hypermodified base found in the wobble positions of tRNA(Asp), tRNA(Asn), tRNA(His) and tRNA(Tyr).</text>
</comment>
<evidence type="ECO:0000256" key="1">
    <source>
        <dbReference type="ARBA" id="ARBA00002268"/>
    </source>
</evidence>
<keyword evidence="10 17" id="KW-0560">Oxidoreductase</keyword>
<evidence type="ECO:0000256" key="5">
    <source>
        <dbReference type="ARBA" id="ARBA00016895"/>
    </source>
</evidence>
<dbReference type="STRING" id="592015.HMPREF1705_02994"/>
<evidence type="ECO:0000256" key="10">
    <source>
        <dbReference type="ARBA" id="ARBA00023002"/>
    </source>
</evidence>
<evidence type="ECO:0000313" key="19">
    <source>
        <dbReference type="Proteomes" id="UP000005273"/>
    </source>
</evidence>
<keyword evidence="13 17" id="KW-1015">Disulfide bond</keyword>
<gene>
    <name evidence="17" type="primary">queH</name>
    <name evidence="18" type="ORF">HMPREF1705_02994</name>
</gene>
<evidence type="ECO:0000256" key="4">
    <source>
        <dbReference type="ARBA" id="ARBA00012622"/>
    </source>
</evidence>
<feature type="binding site" evidence="17">
    <location>
        <position position="14"/>
    </location>
    <ligand>
        <name>[4Fe-4S] cluster</name>
        <dbReference type="ChEBI" id="CHEBI:49883"/>
    </ligand>
</feature>
<comment type="caution">
    <text evidence="18">The sequence shown here is derived from an EMBL/GenBank/DDBJ whole genome shotgun (WGS) entry which is preliminary data.</text>
</comment>
<keyword evidence="8 17" id="KW-0479">Metal-binding</keyword>
<evidence type="ECO:0000256" key="13">
    <source>
        <dbReference type="ARBA" id="ARBA00023157"/>
    </source>
</evidence>
<dbReference type="EMBL" id="ACJX03000001">
    <property type="protein sequence ID" value="KRT35745.1"/>
    <property type="molecule type" value="Genomic_DNA"/>
</dbReference>
<evidence type="ECO:0000256" key="3">
    <source>
        <dbReference type="ARBA" id="ARBA00008207"/>
    </source>
</evidence>
<keyword evidence="12 17" id="KW-0411">Iron-sulfur</keyword>
<protein>
    <recommendedName>
        <fullName evidence="5 17">Epoxyqueuosine reductase QueH</fullName>
        <ecNumber evidence="4 17">1.17.99.6</ecNumber>
    </recommendedName>
    <alternativeName>
        <fullName evidence="15 17">Queuosine biosynthesis protein QueH</fullName>
    </alternativeName>
</protein>
<keyword evidence="9 17" id="KW-0671">Queuosine biosynthesis</keyword>
<evidence type="ECO:0000256" key="16">
    <source>
        <dbReference type="ARBA" id="ARBA00047415"/>
    </source>
</evidence>
<evidence type="ECO:0000256" key="15">
    <source>
        <dbReference type="ARBA" id="ARBA00031446"/>
    </source>
</evidence>
<evidence type="ECO:0000256" key="17">
    <source>
        <dbReference type="HAMAP-Rule" id="MF_02089"/>
    </source>
</evidence>
<evidence type="ECO:0000256" key="8">
    <source>
        <dbReference type="ARBA" id="ARBA00022723"/>
    </source>
</evidence>
<keyword evidence="11 17" id="KW-0408">Iron</keyword>
<evidence type="ECO:0000256" key="2">
    <source>
        <dbReference type="ARBA" id="ARBA00004691"/>
    </source>
</evidence>
<sequence>MAVSNEMRILLQLCCAPDGTVPLDILLCEGNEVICFFYGHNIHPQEEYERRLCAARQLAEFFRVTLVVPPYDPDRWLWSTRGLAKEPEGGRRCLLCYGLQIEAAVFLAKALKCDACATTLTISPHKDPESINAIGRRMSLRVGLQWIDRIWRKGGGFVESVAKSKEMGLYRQRYCGCVYSIQHREVSVR</sequence>
<feature type="binding site" evidence="17">
    <location>
        <position position="93"/>
    </location>
    <ligand>
        <name>[4Fe-4S] cluster</name>
        <dbReference type="ChEBI" id="CHEBI:49883"/>
    </ligand>
</feature>
<keyword evidence="14 17" id="KW-0676">Redox-active center</keyword>
<dbReference type="Proteomes" id="UP000005273">
    <property type="component" value="Unassembled WGS sequence"/>
</dbReference>
<dbReference type="PANTHER" id="PTHR36701:SF1">
    <property type="entry name" value="EPOXYQUEUOSINE REDUCTASE QUEH"/>
    <property type="match status" value="1"/>
</dbReference>
<evidence type="ECO:0000256" key="14">
    <source>
        <dbReference type="ARBA" id="ARBA00023284"/>
    </source>
</evidence>
<feature type="binding site" evidence="17">
    <location>
        <position position="96"/>
    </location>
    <ligand>
        <name>[4Fe-4S] cluster</name>
        <dbReference type="ChEBI" id="CHEBI:49883"/>
    </ligand>
</feature>
<evidence type="ECO:0000313" key="18">
    <source>
        <dbReference type="EMBL" id="KRT35745.1"/>
    </source>
</evidence>
<dbReference type="InterPro" id="IPR003828">
    <property type="entry name" value="QueH"/>
</dbReference>
<feature type="disulfide bond" description="Redox-active" evidence="17">
    <location>
        <begin position="175"/>
        <end position="177"/>
    </location>
</feature>
<dbReference type="HAMAP" id="MF_02089">
    <property type="entry name" value="QueH"/>
    <property type="match status" value="1"/>
</dbReference>
<dbReference type="GO" id="GO:0052693">
    <property type="term" value="F:epoxyqueuosine reductase activity"/>
    <property type="evidence" value="ECO:0007669"/>
    <property type="project" value="UniProtKB-UniRule"/>
</dbReference>
<dbReference type="GO" id="GO:0051539">
    <property type="term" value="F:4 iron, 4 sulfur cluster binding"/>
    <property type="evidence" value="ECO:0007669"/>
    <property type="project" value="UniProtKB-UniRule"/>
</dbReference>
<proteinExistence type="inferred from homology"/>
<accession>A0A0T5XBR6</accession>
<comment type="pathway">
    <text evidence="2 17">tRNA modification; tRNA-queuosine biosynthesis.</text>
</comment>
<evidence type="ECO:0000256" key="11">
    <source>
        <dbReference type="ARBA" id="ARBA00023004"/>
    </source>
</evidence>
<evidence type="ECO:0000256" key="7">
    <source>
        <dbReference type="ARBA" id="ARBA00022694"/>
    </source>
</evidence>
<dbReference type="UniPathway" id="UPA00392"/>
<dbReference type="eggNOG" id="COG1636">
    <property type="taxonomic scope" value="Bacteria"/>
</dbReference>